<dbReference type="EC" id="3.2.2.27" evidence="9"/>
<keyword evidence="9" id="KW-0326">Glycosidase</keyword>
<comment type="caution">
    <text evidence="9">The sequence shown here is derived from an EMBL/GenBank/DDBJ whole genome shotgun (WGS) entry which is preliminary data.</text>
</comment>
<keyword evidence="2" id="KW-0479">Metal-binding</keyword>
<evidence type="ECO:0000256" key="7">
    <source>
        <dbReference type="ARBA" id="ARBA00023204"/>
    </source>
</evidence>
<dbReference type="PANTHER" id="PTHR33693">
    <property type="entry name" value="TYPE-5 URACIL-DNA GLYCOSYLASE"/>
    <property type="match status" value="1"/>
</dbReference>
<keyword evidence="10" id="KW-1185">Reference proteome</keyword>
<evidence type="ECO:0000259" key="8">
    <source>
        <dbReference type="SMART" id="SM00986"/>
    </source>
</evidence>
<reference evidence="10" key="1">
    <citation type="submission" date="2023-11" db="EMBL/GenBank/DDBJ databases">
        <title>Genome Sequence of Bacillus pseudomycoides stain BUPM19.</title>
        <authorList>
            <person name="Farhat A."/>
        </authorList>
    </citation>
    <scope>NUCLEOTIDE SEQUENCE [LARGE SCALE GENOMIC DNA]</scope>
    <source>
        <strain evidence="10">BUPM19</strain>
    </source>
</reference>
<evidence type="ECO:0000256" key="2">
    <source>
        <dbReference type="ARBA" id="ARBA00022723"/>
    </source>
</evidence>
<evidence type="ECO:0000256" key="6">
    <source>
        <dbReference type="ARBA" id="ARBA00023014"/>
    </source>
</evidence>
<keyword evidence="3" id="KW-0227">DNA damage</keyword>
<dbReference type="SMART" id="SM00986">
    <property type="entry name" value="UDG"/>
    <property type="match status" value="1"/>
</dbReference>
<evidence type="ECO:0000256" key="1">
    <source>
        <dbReference type="ARBA" id="ARBA00022485"/>
    </source>
</evidence>
<sequence>MKMQYPDSLVKHVKERSANYALEGFLCGQGPEKPKLMLVGEAPGETEIHNGIPFSGRAGKQLMGFLERIGLTREEVYITSAVRSRPYKWREKTERSGQVVQKKYNRTPNQGEILVHAPLLDYELEQIQTPVIVTLGNIALKRLTGNDKKITDVHGQLLQQSVRKLKNNQSTDFIWTEKVYNIFPTFHPASIFYNRSLLDLIHEDLEQLRKYIYINQN</sequence>
<name>A0ABU5JZS7_9BACI</name>
<evidence type="ECO:0000313" key="10">
    <source>
        <dbReference type="Proteomes" id="UP001291930"/>
    </source>
</evidence>
<evidence type="ECO:0000256" key="3">
    <source>
        <dbReference type="ARBA" id="ARBA00022763"/>
    </source>
</evidence>
<keyword evidence="6" id="KW-0411">Iron-sulfur</keyword>
<dbReference type="RefSeq" id="WP_207992727.1">
    <property type="nucleotide sequence ID" value="NZ_JAXOVW010000043.1"/>
</dbReference>
<keyword evidence="5" id="KW-0408">Iron</keyword>
<dbReference type="GO" id="GO:0004844">
    <property type="term" value="F:uracil DNA N-glycosylase activity"/>
    <property type="evidence" value="ECO:0007669"/>
    <property type="project" value="UniProtKB-EC"/>
</dbReference>
<organism evidence="9 10">
    <name type="scientific">Bacillus bingmayongensis</name>
    <dbReference type="NCBI Taxonomy" id="1150157"/>
    <lineage>
        <taxon>Bacteria</taxon>
        <taxon>Bacillati</taxon>
        <taxon>Bacillota</taxon>
        <taxon>Bacilli</taxon>
        <taxon>Bacillales</taxon>
        <taxon>Bacillaceae</taxon>
        <taxon>Bacillus</taxon>
    </lineage>
</organism>
<evidence type="ECO:0000256" key="5">
    <source>
        <dbReference type="ARBA" id="ARBA00023004"/>
    </source>
</evidence>
<dbReference type="InterPro" id="IPR051536">
    <property type="entry name" value="UDG_Type-4/5"/>
</dbReference>
<dbReference type="PANTHER" id="PTHR33693:SF1">
    <property type="entry name" value="TYPE-4 URACIL-DNA GLYCOSYLASE"/>
    <property type="match status" value="1"/>
</dbReference>
<feature type="domain" description="Uracil-DNA glycosylase-like" evidence="8">
    <location>
        <begin position="27"/>
        <end position="206"/>
    </location>
</feature>
<keyword evidence="4 9" id="KW-0378">Hydrolase</keyword>
<accession>A0ABU5JZS7</accession>
<gene>
    <name evidence="9" type="ORF">U2I54_18105</name>
</gene>
<dbReference type="Pfam" id="PF03167">
    <property type="entry name" value="UDG"/>
    <property type="match status" value="1"/>
</dbReference>
<evidence type="ECO:0000256" key="4">
    <source>
        <dbReference type="ARBA" id="ARBA00022801"/>
    </source>
</evidence>
<dbReference type="SUPFAM" id="SSF52141">
    <property type="entry name" value="Uracil-DNA glycosylase-like"/>
    <property type="match status" value="1"/>
</dbReference>
<dbReference type="Gene3D" id="3.40.470.10">
    <property type="entry name" value="Uracil-DNA glycosylase-like domain"/>
    <property type="match status" value="1"/>
</dbReference>
<dbReference type="InterPro" id="IPR036895">
    <property type="entry name" value="Uracil-DNA_glycosylase-like_sf"/>
</dbReference>
<dbReference type="EMBL" id="JAXOVW010000043">
    <property type="protein sequence ID" value="MDZ5608928.1"/>
    <property type="molecule type" value="Genomic_DNA"/>
</dbReference>
<proteinExistence type="predicted"/>
<dbReference type="SMART" id="SM00987">
    <property type="entry name" value="UreE_C"/>
    <property type="match status" value="1"/>
</dbReference>
<protein>
    <submittedName>
        <fullName evidence="9">Uracil-DNA glycosylase</fullName>
        <ecNumber evidence="9">3.2.2.27</ecNumber>
    </submittedName>
</protein>
<dbReference type="InterPro" id="IPR005122">
    <property type="entry name" value="Uracil-DNA_glycosylase-like"/>
</dbReference>
<keyword evidence="7" id="KW-0234">DNA repair</keyword>
<evidence type="ECO:0000313" key="9">
    <source>
        <dbReference type="EMBL" id="MDZ5608928.1"/>
    </source>
</evidence>
<keyword evidence="1" id="KW-0004">4Fe-4S</keyword>
<dbReference type="Proteomes" id="UP001291930">
    <property type="component" value="Unassembled WGS sequence"/>
</dbReference>
<dbReference type="CDD" id="cd10030">
    <property type="entry name" value="UDG-F4_TTUDGA_SPO1dp_like"/>
    <property type="match status" value="1"/>
</dbReference>